<dbReference type="AlphaFoldDB" id="A0A6P8GV70"/>
<comment type="subcellular location">
    <subcellularLocation>
        <location evidence="1">Nucleus</location>
    </subcellularLocation>
</comment>
<keyword evidence="2" id="KW-0217">Developmental protein</keyword>
<dbReference type="OrthoDB" id="534063at2759"/>
<dbReference type="InterPro" id="IPR024861">
    <property type="entry name" value="Donson"/>
</dbReference>
<proteinExistence type="inferred from homology"/>
<keyword evidence="3" id="KW-0539">Nucleus</keyword>
<accession>A0A6P8GV70</accession>
<dbReference type="GO" id="GO:0033260">
    <property type="term" value="P:nuclear DNA replication"/>
    <property type="evidence" value="ECO:0007669"/>
    <property type="project" value="TreeGrafter"/>
</dbReference>
<evidence type="ECO:0000256" key="5">
    <source>
        <dbReference type="SAM" id="MobiDB-lite"/>
    </source>
</evidence>
<reference evidence="7" key="1">
    <citation type="submission" date="2025-08" db="UniProtKB">
        <authorList>
            <consortium name="RefSeq"/>
        </authorList>
    </citation>
    <scope>IDENTIFICATION</scope>
</reference>
<dbReference type="PRINTS" id="PR02064">
    <property type="entry name" value="DONSON"/>
</dbReference>
<evidence type="ECO:0000256" key="3">
    <source>
        <dbReference type="ARBA" id="ARBA00023242"/>
    </source>
</evidence>
<name>A0A6P8GV70_CLUHA</name>
<dbReference type="RefSeq" id="XP_031438675.1">
    <property type="nucleotide sequence ID" value="XM_031582815.1"/>
</dbReference>
<dbReference type="KEGG" id="char:105889566"/>
<evidence type="ECO:0000256" key="1">
    <source>
        <dbReference type="ARBA" id="ARBA00004123"/>
    </source>
</evidence>
<gene>
    <name evidence="7" type="primary">LOC105889566</name>
</gene>
<dbReference type="PANTHER" id="PTHR12972">
    <property type="entry name" value="DOWNSTREAM NEIGHBOR OF SON"/>
    <property type="match status" value="1"/>
</dbReference>
<feature type="region of interest" description="Disordered" evidence="5">
    <location>
        <begin position="1"/>
        <end position="79"/>
    </location>
</feature>
<protein>
    <submittedName>
        <fullName evidence="7">Protein downstream neighbor of son homolog</fullName>
    </submittedName>
</protein>
<evidence type="ECO:0000313" key="6">
    <source>
        <dbReference type="Proteomes" id="UP000515152"/>
    </source>
</evidence>
<feature type="compositionally biased region" description="Polar residues" evidence="5">
    <location>
        <begin position="27"/>
        <end position="39"/>
    </location>
</feature>
<feature type="compositionally biased region" description="Basic and acidic residues" evidence="5">
    <location>
        <begin position="368"/>
        <end position="396"/>
    </location>
</feature>
<dbReference type="PANTHER" id="PTHR12972:SF0">
    <property type="entry name" value="PROTEIN DOWNSTREAM NEIGHBOR OF SON"/>
    <property type="match status" value="1"/>
</dbReference>
<feature type="compositionally biased region" description="Acidic residues" evidence="5">
    <location>
        <begin position="397"/>
        <end position="409"/>
    </location>
</feature>
<comment type="similarity">
    <text evidence="4">Belongs to the DONSON family.</text>
</comment>
<dbReference type="Proteomes" id="UP000515152">
    <property type="component" value="Chromosome 16"/>
</dbReference>
<evidence type="ECO:0000313" key="7">
    <source>
        <dbReference type="RefSeq" id="XP_031438675.1"/>
    </source>
</evidence>
<sequence>MEQAGYSPGFKKPSDIMRMRRKRAQSEGVSPSARGSLSSLGLPVPGTRPFSPGPMLNAPNRPGGGLKRRNPFANIENTCNSPKKRATVRSDEDVDGFLSYKKRVPVEADGENSADHKIKTSLSYVDQLVQEDKTSEKLLKAPISVSEDDSLFEDDLFEHGKTIALVKSPQSHAAVEAAPPADACPEYPADWSLKTRLLFTSSHAFSWAEQPKAQEEAQGLAQHCRAEYACLPQNIQEPRSCTELRCGFQQSLQYWQHPSLPWLSLFPRIAAERNFAGKNSPWSQDAELQQSMMREWSVSLTSLYSLLKARLCPFFYLCSYQFTVLFRASGLSGAPGLTALLSPTTRGLREAMKADGIEFTLPLLEDKRKSKDHSEECKPTEGEDPDSKASGEHSDQEVDNGEDDDDDDGGFSWLKEMGVQDQIKKPDSITLKLHKERSSVCLDHKPESVVLVEGAHTHTLINFLINCKSLVAAAGSQAGLPPTLLAPSAFRGATLQTLKARSVNVKTQVRTGYQDLCSLEVTGPIMPHSLHMLTQLLRAAQKGSFSAGLNTHEPTAVFNVPVCKNTEPKEQITAGALSGCGLSQATLQQFVEPASLGKSALRNLHMRNYGYTWKS</sequence>
<feature type="region of interest" description="Disordered" evidence="5">
    <location>
        <begin position="368"/>
        <end position="412"/>
    </location>
</feature>
<keyword evidence="6" id="KW-1185">Reference proteome</keyword>
<organism evidence="6 7">
    <name type="scientific">Clupea harengus</name>
    <name type="common">Atlantic herring</name>
    <dbReference type="NCBI Taxonomy" id="7950"/>
    <lineage>
        <taxon>Eukaryota</taxon>
        <taxon>Metazoa</taxon>
        <taxon>Chordata</taxon>
        <taxon>Craniata</taxon>
        <taxon>Vertebrata</taxon>
        <taxon>Euteleostomi</taxon>
        <taxon>Actinopterygii</taxon>
        <taxon>Neopterygii</taxon>
        <taxon>Teleostei</taxon>
        <taxon>Clupei</taxon>
        <taxon>Clupeiformes</taxon>
        <taxon>Clupeoidei</taxon>
        <taxon>Clupeidae</taxon>
        <taxon>Clupea</taxon>
    </lineage>
</organism>
<evidence type="ECO:0000256" key="2">
    <source>
        <dbReference type="ARBA" id="ARBA00022473"/>
    </source>
</evidence>
<dbReference type="GeneID" id="105889566"/>
<dbReference type="GO" id="GO:0005634">
    <property type="term" value="C:nucleus"/>
    <property type="evidence" value="ECO:0007669"/>
    <property type="project" value="UniProtKB-SubCell"/>
</dbReference>
<evidence type="ECO:0000256" key="4">
    <source>
        <dbReference type="ARBA" id="ARBA00025806"/>
    </source>
</evidence>